<dbReference type="InterPro" id="IPR021959">
    <property type="entry name" value="DUF3576"/>
</dbReference>
<organism evidence="2 3">
    <name type="scientific">Candidatus Pelagibacter giovannonii</name>
    <dbReference type="NCBI Taxonomy" id="2563896"/>
    <lineage>
        <taxon>Bacteria</taxon>
        <taxon>Pseudomonadati</taxon>
        <taxon>Pseudomonadota</taxon>
        <taxon>Alphaproteobacteria</taxon>
        <taxon>Candidatus Pelagibacterales</taxon>
        <taxon>Candidatus Pelagibacteraceae</taxon>
        <taxon>Candidatus Pelagibacter</taxon>
    </lineage>
</organism>
<protein>
    <submittedName>
        <fullName evidence="2">DUF3576 domain-containing protein</fullName>
    </submittedName>
</protein>
<gene>
    <name evidence="2" type="ORF">E5R92_04515</name>
</gene>
<proteinExistence type="predicted"/>
<name>A0A6H1Q293_9PROT</name>
<evidence type="ECO:0000313" key="3">
    <source>
        <dbReference type="Proteomes" id="UP000501094"/>
    </source>
</evidence>
<dbReference type="KEGG" id="peg:E5R92_04515"/>
<accession>A0A6H1Q293</accession>
<reference evidence="2 3" key="1">
    <citation type="journal article" date="2020" name="Nat. Microbiol.">
        <title>Lysogenic host-virus interactions in SAR11 marine bacteria.</title>
        <authorList>
            <person name="Morris R.M."/>
            <person name="Cain K.R."/>
            <person name="Hvorecny K.L."/>
            <person name="Kollman J.M."/>
        </authorList>
    </citation>
    <scope>NUCLEOTIDE SEQUENCE [LARGE SCALE GENOMIC DNA]</scope>
    <source>
        <strain evidence="2 3">NP1</strain>
    </source>
</reference>
<feature type="chain" id="PRO_5026001446" evidence="1">
    <location>
        <begin position="25"/>
        <end position="185"/>
    </location>
</feature>
<dbReference type="PROSITE" id="PS51257">
    <property type="entry name" value="PROKAR_LIPOPROTEIN"/>
    <property type="match status" value="1"/>
</dbReference>
<sequence>MNIAKKLKSLFLIFLTAIFLSSCGGKLPGADARKYPPNPEERVKKNIEEGRGFRLSNVGKGGNGTFDFASSNELWRASLDTIDFMPLASVNYGGGIIITDWYSTDVNNESIKISIRFLTNEVRSDALDIKVFNRKCEAQFNCVITEKPGNLVSELTSKILKTAAIYEKQKKDKNFKPYITSDAKN</sequence>
<dbReference type="RefSeq" id="WP_168606911.1">
    <property type="nucleotide sequence ID" value="NZ_CP038852.1"/>
</dbReference>
<evidence type="ECO:0000256" key="1">
    <source>
        <dbReference type="SAM" id="SignalP"/>
    </source>
</evidence>
<dbReference type="AlphaFoldDB" id="A0A6H1Q293"/>
<dbReference type="EMBL" id="CP038852">
    <property type="protein sequence ID" value="QIZ21042.1"/>
    <property type="molecule type" value="Genomic_DNA"/>
</dbReference>
<keyword evidence="3" id="KW-1185">Reference proteome</keyword>
<dbReference type="Pfam" id="PF12100">
    <property type="entry name" value="DUF3576"/>
    <property type="match status" value="1"/>
</dbReference>
<feature type="signal peptide" evidence="1">
    <location>
        <begin position="1"/>
        <end position="24"/>
    </location>
</feature>
<dbReference type="Proteomes" id="UP000501094">
    <property type="component" value="Chromosome"/>
</dbReference>
<keyword evidence="1" id="KW-0732">Signal</keyword>
<evidence type="ECO:0000313" key="2">
    <source>
        <dbReference type="EMBL" id="QIZ21042.1"/>
    </source>
</evidence>